<keyword evidence="8 12" id="KW-0479">Metal-binding</keyword>
<sequence>MSDRFTPAPEDTFTFGLWTVGWRGNDPFGDATRPALDPVDSIRRLAELGAYGVTFHDDDLVPFGSSDAEREAIVKRFRAALDETGLAVPMATTNLFTHPVFKDGGFTANDRDVRRFALRKTIRNIDLAVDLGATTYVAWGGREGAESGGAKDVRVALDRMKEAFDLLGEYVVEQGYDLRFAIEPKPNEPRGDILLPTIGHALAFIERLERPELVGVNPEVGHEQMAGLNFPHGIAQALWAGKLFHIDLNGQTGIKYDQDLRFGAGDVRQAFWLVDLLESAGYQGPRHFDFKPARTDGVDGVWESAKNCMRNYLILKERSAAFRADPQVRQALRDSRLDQLARPTAAEGLAELLADEGAYEDYDVNAAAERSMAFERLDQLAMEHLLGVR</sequence>
<evidence type="ECO:0000256" key="2">
    <source>
        <dbReference type="ARBA" id="ARBA00005765"/>
    </source>
</evidence>
<evidence type="ECO:0000256" key="14">
    <source>
        <dbReference type="RuleBase" id="RU000610"/>
    </source>
</evidence>
<feature type="binding site" evidence="12">
    <location>
        <position position="183"/>
    </location>
    <ligand>
        <name>Mg(2+)</name>
        <dbReference type="ChEBI" id="CHEBI:18420"/>
        <label>1</label>
    </ligand>
</feature>
<dbReference type="PANTHER" id="PTHR48408">
    <property type="match status" value="1"/>
</dbReference>
<evidence type="ECO:0000256" key="10">
    <source>
        <dbReference type="ARBA" id="ARBA00023277"/>
    </source>
</evidence>
<dbReference type="HAMAP" id="MF_00455">
    <property type="entry name" value="Xylose_isom_A"/>
    <property type="match status" value="1"/>
</dbReference>
<comment type="catalytic activity">
    <reaction evidence="11 12 13">
        <text>alpha-D-xylose = alpha-D-xylulofuranose</text>
        <dbReference type="Rhea" id="RHEA:22816"/>
        <dbReference type="ChEBI" id="CHEBI:28518"/>
        <dbReference type="ChEBI" id="CHEBI:188998"/>
        <dbReference type="EC" id="5.3.1.5"/>
    </reaction>
</comment>
<evidence type="ECO:0000313" key="17">
    <source>
        <dbReference type="Proteomes" id="UP001501637"/>
    </source>
</evidence>
<organism evidence="16 17">
    <name type="scientific">Streptomyces rectiviolaceus</name>
    <dbReference type="NCBI Taxonomy" id="332591"/>
    <lineage>
        <taxon>Bacteria</taxon>
        <taxon>Bacillati</taxon>
        <taxon>Actinomycetota</taxon>
        <taxon>Actinomycetes</taxon>
        <taxon>Kitasatosporales</taxon>
        <taxon>Streptomycetaceae</taxon>
        <taxon>Streptomyces</taxon>
    </lineage>
</organism>
<dbReference type="InterPro" id="IPR013453">
    <property type="entry name" value="XylA_actinobac"/>
</dbReference>
<dbReference type="Proteomes" id="UP001501637">
    <property type="component" value="Unassembled WGS sequence"/>
</dbReference>
<dbReference type="Pfam" id="PF01261">
    <property type="entry name" value="AP_endonuc_2"/>
    <property type="match status" value="1"/>
</dbReference>
<dbReference type="InterPro" id="IPR001998">
    <property type="entry name" value="Xylose_isomerase"/>
</dbReference>
<keyword evidence="17" id="KW-1185">Reference proteome</keyword>
<gene>
    <name evidence="16" type="primary">xylA_1</name>
    <name evidence="12" type="synonym">xylA</name>
    <name evidence="16" type="ORF">GCM10010449_06580</name>
</gene>
<evidence type="ECO:0000256" key="3">
    <source>
        <dbReference type="ARBA" id="ARBA00011881"/>
    </source>
</evidence>
<evidence type="ECO:0000256" key="7">
    <source>
        <dbReference type="ARBA" id="ARBA00022629"/>
    </source>
</evidence>
<feature type="binding site" evidence="12">
    <location>
        <position position="222"/>
    </location>
    <ligand>
        <name>Mg(2+)</name>
        <dbReference type="ChEBI" id="CHEBI:18420"/>
        <label>2</label>
    </ligand>
</feature>
<feature type="binding site" evidence="12">
    <location>
        <position position="289"/>
    </location>
    <ligand>
        <name>Mg(2+)</name>
        <dbReference type="ChEBI" id="CHEBI:18420"/>
        <label>1</label>
    </ligand>
</feature>
<evidence type="ECO:0000256" key="12">
    <source>
        <dbReference type="HAMAP-Rule" id="MF_00455"/>
    </source>
</evidence>
<evidence type="ECO:0000256" key="4">
    <source>
        <dbReference type="ARBA" id="ARBA00011958"/>
    </source>
</evidence>
<feature type="active site" evidence="12">
    <location>
        <position position="56"/>
    </location>
</feature>
<name>A0ABP6MAA4_9ACTN</name>
<feature type="domain" description="Xylose isomerase-like TIM barrel" evidence="15">
    <location>
        <begin position="43"/>
        <end position="289"/>
    </location>
</feature>
<evidence type="ECO:0000259" key="15">
    <source>
        <dbReference type="Pfam" id="PF01261"/>
    </source>
</evidence>
<dbReference type="InterPro" id="IPR036237">
    <property type="entry name" value="Xyl_isomerase-like_sf"/>
</dbReference>
<dbReference type="RefSeq" id="WP_344518802.1">
    <property type="nucleotide sequence ID" value="NZ_BAAAUG010000013.1"/>
</dbReference>
<evidence type="ECO:0000256" key="13">
    <source>
        <dbReference type="RuleBase" id="RU000609"/>
    </source>
</evidence>
<dbReference type="PRINTS" id="PR00688">
    <property type="entry name" value="XYLOSISMRASE"/>
</dbReference>
<feature type="binding site" evidence="12">
    <location>
        <position position="247"/>
    </location>
    <ligand>
        <name>Mg(2+)</name>
        <dbReference type="ChEBI" id="CHEBI:18420"/>
        <label>1</label>
    </ligand>
</feature>
<feature type="active site" evidence="12">
    <location>
        <position position="59"/>
    </location>
</feature>
<comment type="subcellular location">
    <subcellularLocation>
        <location evidence="1 12 14">Cytoplasm</location>
    </subcellularLocation>
</comment>
<comment type="similarity">
    <text evidence="2 12 13">Belongs to the xylose isomerase family.</text>
</comment>
<accession>A0ABP6MAA4</accession>
<feature type="binding site" evidence="12">
    <location>
        <position position="219"/>
    </location>
    <ligand>
        <name>Mg(2+)</name>
        <dbReference type="ChEBI" id="CHEBI:18420"/>
        <label>2</label>
    </ligand>
</feature>
<evidence type="ECO:0000256" key="9">
    <source>
        <dbReference type="ARBA" id="ARBA00023235"/>
    </source>
</evidence>
<evidence type="ECO:0000256" key="5">
    <source>
        <dbReference type="ARBA" id="ARBA00018232"/>
    </source>
</evidence>
<keyword evidence="9 12" id="KW-0413">Isomerase</keyword>
<dbReference type="EC" id="5.3.1.5" evidence="4 12"/>
<proteinExistence type="inferred from homology"/>
<comment type="subunit">
    <text evidence="3 12 14">Homotetramer.</text>
</comment>
<dbReference type="PROSITE" id="PS51415">
    <property type="entry name" value="XYLOSE_ISOMERASE"/>
    <property type="match status" value="1"/>
</dbReference>
<keyword evidence="7 12" id="KW-0859">Xylose metabolism</keyword>
<keyword evidence="10 12" id="KW-0119">Carbohydrate metabolism</keyword>
<keyword evidence="6 12" id="KW-0963">Cytoplasm</keyword>
<evidence type="ECO:0000256" key="11">
    <source>
        <dbReference type="ARBA" id="ARBA00033659"/>
    </source>
</evidence>
<dbReference type="InterPro" id="IPR013022">
    <property type="entry name" value="Xyl_isomerase-like_TIM-brl"/>
</dbReference>
<keyword evidence="12" id="KW-0460">Magnesium</keyword>
<dbReference type="NCBIfam" id="TIGR02631">
    <property type="entry name" value="xylA_Arthro"/>
    <property type="match status" value="1"/>
</dbReference>
<dbReference type="GO" id="GO:0016853">
    <property type="term" value="F:isomerase activity"/>
    <property type="evidence" value="ECO:0007669"/>
    <property type="project" value="UniProtKB-KW"/>
</dbReference>
<dbReference type="SUPFAM" id="SSF51658">
    <property type="entry name" value="Xylose isomerase-like"/>
    <property type="match status" value="1"/>
</dbReference>
<evidence type="ECO:0000256" key="6">
    <source>
        <dbReference type="ARBA" id="ARBA00022490"/>
    </source>
</evidence>
<evidence type="ECO:0000313" key="16">
    <source>
        <dbReference type="EMBL" id="GAA3085532.1"/>
    </source>
</evidence>
<evidence type="ECO:0000256" key="8">
    <source>
        <dbReference type="ARBA" id="ARBA00022723"/>
    </source>
</evidence>
<evidence type="ECO:0000256" key="1">
    <source>
        <dbReference type="ARBA" id="ARBA00004496"/>
    </source>
</evidence>
<comment type="caution">
    <text evidence="16">The sequence shown here is derived from an EMBL/GenBank/DDBJ whole genome shotgun (WGS) entry which is preliminary data.</text>
</comment>
<comment type="cofactor">
    <cofactor evidence="12">
        <name>Mg(2+)</name>
        <dbReference type="ChEBI" id="CHEBI:18420"/>
    </cofactor>
    <text evidence="12">Binds 2 magnesium ions per subunit.</text>
</comment>
<dbReference type="PANTHER" id="PTHR48408:SF1">
    <property type="entry name" value="XYLOSE ISOMERASE"/>
    <property type="match status" value="1"/>
</dbReference>
<protein>
    <recommendedName>
        <fullName evidence="5 12">Xylose isomerase</fullName>
        <ecNumber evidence="4 12">5.3.1.5</ecNumber>
    </recommendedName>
</protein>
<reference evidence="17" key="1">
    <citation type="journal article" date="2019" name="Int. J. Syst. Evol. Microbiol.">
        <title>The Global Catalogue of Microorganisms (GCM) 10K type strain sequencing project: providing services to taxonomists for standard genome sequencing and annotation.</title>
        <authorList>
            <consortium name="The Broad Institute Genomics Platform"/>
            <consortium name="The Broad Institute Genome Sequencing Center for Infectious Disease"/>
            <person name="Wu L."/>
            <person name="Ma J."/>
        </authorList>
    </citation>
    <scope>NUCLEOTIDE SEQUENCE [LARGE SCALE GENOMIC DNA]</scope>
    <source>
        <strain evidence="17">JCM 9092</strain>
    </source>
</reference>
<dbReference type="EMBL" id="BAAAUG010000013">
    <property type="protein sequence ID" value="GAA3085532.1"/>
    <property type="molecule type" value="Genomic_DNA"/>
</dbReference>
<feature type="binding site" evidence="12">
    <location>
        <position position="219"/>
    </location>
    <ligand>
        <name>Mg(2+)</name>
        <dbReference type="ChEBI" id="CHEBI:18420"/>
        <label>1</label>
    </ligand>
</feature>
<dbReference type="Gene3D" id="3.20.20.150">
    <property type="entry name" value="Divalent-metal-dependent TIM barrel enzymes"/>
    <property type="match status" value="1"/>
</dbReference>
<comment type="caution">
    <text evidence="12">Lacks conserved residue(s) required for the propagation of feature annotation.</text>
</comment>